<sequence>MIIIIYENCGKSFHWYDIVDPDEKELIKTLSSAIDGPEPLVEADEYLQPKFKSTPGTTTTNTTATIEAQSSKPCASATWVNNITGQEGAIIDTSNRSEAWDRDLLRYNNAGNPDGTELRHYYNNGVCASDSSSLRYCSDPMKLRPDCLETKFDSISKVKEAQVGNLKLNLPLDEDDYLMPSPQHTQNASAYMDLIGENGEGTEAKDIRYSGFVATKRCVDNPEYLMSDQNVPPQTLGIPTEPVPVESLCPSEGSTGEPAPRPCTSKYLPQRSVEEESMSDHEYYNDLQRELQPLRRNETTV</sequence>
<evidence type="ECO:0000313" key="2">
    <source>
        <dbReference type="EMBL" id="CAH2104033.1"/>
    </source>
</evidence>
<dbReference type="EMBL" id="CAKOGL010000026">
    <property type="protein sequence ID" value="CAH2104033.1"/>
    <property type="molecule type" value="Genomic_DNA"/>
</dbReference>
<keyword evidence="3" id="KW-1185">Reference proteome</keyword>
<organism evidence="2 3">
    <name type="scientific">Euphydryas editha</name>
    <name type="common">Edith's checkerspot</name>
    <dbReference type="NCBI Taxonomy" id="104508"/>
    <lineage>
        <taxon>Eukaryota</taxon>
        <taxon>Metazoa</taxon>
        <taxon>Ecdysozoa</taxon>
        <taxon>Arthropoda</taxon>
        <taxon>Hexapoda</taxon>
        <taxon>Insecta</taxon>
        <taxon>Pterygota</taxon>
        <taxon>Neoptera</taxon>
        <taxon>Endopterygota</taxon>
        <taxon>Lepidoptera</taxon>
        <taxon>Glossata</taxon>
        <taxon>Ditrysia</taxon>
        <taxon>Papilionoidea</taxon>
        <taxon>Nymphalidae</taxon>
        <taxon>Nymphalinae</taxon>
        <taxon>Euphydryas</taxon>
    </lineage>
</organism>
<proteinExistence type="predicted"/>
<evidence type="ECO:0000313" key="3">
    <source>
        <dbReference type="Proteomes" id="UP001153954"/>
    </source>
</evidence>
<gene>
    <name evidence="2" type="ORF">EEDITHA_LOCUS18467</name>
</gene>
<reference evidence="2" key="1">
    <citation type="submission" date="2022-03" db="EMBL/GenBank/DDBJ databases">
        <authorList>
            <person name="Tunstrom K."/>
        </authorList>
    </citation>
    <scope>NUCLEOTIDE SEQUENCE</scope>
</reference>
<evidence type="ECO:0000256" key="1">
    <source>
        <dbReference type="SAM" id="MobiDB-lite"/>
    </source>
</evidence>
<feature type="compositionally biased region" description="Basic and acidic residues" evidence="1">
    <location>
        <begin position="272"/>
        <end position="301"/>
    </location>
</feature>
<accession>A0AAU9UXY1</accession>
<name>A0AAU9UXY1_EUPED</name>
<dbReference type="Proteomes" id="UP001153954">
    <property type="component" value="Unassembled WGS sequence"/>
</dbReference>
<protein>
    <submittedName>
        <fullName evidence="2">Uncharacterized protein</fullName>
    </submittedName>
</protein>
<comment type="caution">
    <text evidence="2">The sequence shown here is derived from an EMBL/GenBank/DDBJ whole genome shotgun (WGS) entry which is preliminary data.</text>
</comment>
<feature type="region of interest" description="Disordered" evidence="1">
    <location>
        <begin position="248"/>
        <end position="301"/>
    </location>
</feature>
<dbReference type="AlphaFoldDB" id="A0AAU9UXY1"/>